<feature type="chain" id="PRO_5022974076" description="Serine protease" evidence="1">
    <location>
        <begin position="23"/>
        <end position="508"/>
    </location>
</feature>
<dbReference type="InterPro" id="IPR009003">
    <property type="entry name" value="Peptidase_S1_PA"/>
</dbReference>
<dbReference type="InterPro" id="IPR043504">
    <property type="entry name" value="Peptidase_S1_PA_chymotrypsin"/>
</dbReference>
<dbReference type="SUPFAM" id="SSF50494">
    <property type="entry name" value="Trypsin-like serine proteases"/>
    <property type="match status" value="1"/>
</dbReference>
<dbReference type="EMBL" id="CABVHW010000024">
    <property type="protein sequence ID" value="VVO32154.1"/>
    <property type="molecule type" value="Genomic_DNA"/>
</dbReference>
<name>A0A5E7EZK4_PSEFL</name>
<reference evidence="2 3" key="1">
    <citation type="submission" date="2019-09" db="EMBL/GenBank/DDBJ databases">
        <authorList>
            <person name="Chandra G."/>
            <person name="Truman W A."/>
        </authorList>
    </citation>
    <scope>NUCLEOTIDE SEQUENCE [LARGE SCALE GENOMIC DNA]</scope>
    <source>
        <strain evidence="2">PS710</strain>
    </source>
</reference>
<evidence type="ECO:0000256" key="1">
    <source>
        <dbReference type="SAM" id="SignalP"/>
    </source>
</evidence>
<organism evidence="2 3">
    <name type="scientific">Pseudomonas fluorescens</name>
    <dbReference type="NCBI Taxonomy" id="294"/>
    <lineage>
        <taxon>Bacteria</taxon>
        <taxon>Pseudomonadati</taxon>
        <taxon>Pseudomonadota</taxon>
        <taxon>Gammaproteobacteria</taxon>
        <taxon>Pseudomonadales</taxon>
        <taxon>Pseudomonadaceae</taxon>
        <taxon>Pseudomonas</taxon>
    </lineage>
</organism>
<protein>
    <recommendedName>
        <fullName evidence="4">Serine protease</fullName>
    </recommendedName>
</protein>
<keyword evidence="1" id="KW-0732">Signal</keyword>
<evidence type="ECO:0000313" key="3">
    <source>
        <dbReference type="Proteomes" id="UP000381093"/>
    </source>
</evidence>
<dbReference type="AlphaFoldDB" id="A0A5E7EZK4"/>
<gene>
    <name evidence="2" type="ORF">PS710_05122</name>
</gene>
<dbReference type="Pfam" id="PF13365">
    <property type="entry name" value="Trypsin_2"/>
    <property type="match status" value="1"/>
</dbReference>
<evidence type="ECO:0000313" key="2">
    <source>
        <dbReference type="EMBL" id="VVO32154.1"/>
    </source>
</evidence>
<feature type="signal peptide" evidence="1">
    <location>
        <begin position="1"/>
        <end position="22"/>
    </location>
</feature>
<evidence type="ECO:0008006" key="4">
    <source>
        <dbReference type="Google" id="ProtNLM"/>
    </source>
</evidence>
<sequence precursor="true">MTRSYRKMLLAPMFFIELSACTVLPQATDIDWGEGTANFTPAQPLSNASGRYDHWQSIGRVKTDKGMTCSGALIDTRHTTDEQDSPAYVLTSGHCINLNPNVVVENADATGSVIFNFFKDTIDHTRSYPVTRINWSTIRGQDISIIQLDRTIGQLINDGVQPLKIATHLPANPDMLIVGAPQTSHIQRMACPREHSAGIVENPWSWLDQISNRCLDVVSGISGSPVLGRYNNEILAVVGTTTQGSGQSRCSQGAPCEVVDGQVSKKLNTNYATSAIGLLACFNKGRFDRLDADCSLGPRFTFASTPLAGNHVKLERDHSGQVIPWLWTQPFAVDRPYYRYKFTRTLDDCGTTVGYSEAFVSHASGQDELRRELRDGAGIYLLCIMGQDQKIGAPGQWDARNARIYWRWMLEGSSQLAPIYSIVQNSESPFLYTVRAFPVSPDLDAYSYQYKVGSSENTDCLDPQNYKKVQPSIGFFIVDVTNGSMKTCLKTNDLAGNPSPIVDFRLPE</sequence>
<dbReference type="Proteomes" id="UP000381093">
    <property type="component" value="Unassembled WGS sequence"/>
</dbReference>
<accession>A0A5E7EZK4</accession>
<dbReference type="RefSeq" id="WP_150766973.1">
    <property type="nucleotide sequence ID" value="NZ_CABVHW010000024.1"/>
</dbReference>
<proteinExistence type="predicted"/>
<dbReference type="Gene3D" id="2.40.10.10">
    <property type="entry name" value="Trypsin-like serine proteases"/>
    <property type="match status" value="2"/>
</dbReference>